<feature type="transmembrane region" description="Helical" evidence="6">
    <location>
        <begin position="240"/>
        <end position="258"/>
    </location>
</feature>
<evidence type="ECO:0008006" key="9">
    <source>
        <dbReference type="Google" id="ProtNLM"/>
    </source>
</evidence>
<comment type="caution">
    <text evidence="7">The sequence shown here is derived from an EMBL/GenBank/DDBJ whole genome shotgun (WGS) entry which is preliminary data.</text>
</comment>
<dbReference type="EMBL" id="NIBG01000007">
    <property type="protein sequence ID" value="PAB59470.1"/>
    <property type="molecule type" value="Genomic_DNA"/>
</dbReference>
<feature type="transmembrane region" description="Helical" evidence="6">
    <location>
        <begin position="207"/>
        <end position="228"/>
    </location>
</feature>
<evidence type="ECO:0000256" key="6">
    <source>
        <dbReference type="SAM" id="Phobius"/>
    </source>
</evidence>
<evidence type="ECO:0000256" key="5">
    <source>
        <dbReference type="ARBA" id="ARBA00023136"/>
    </source>
</evidence>
<keyword evidence="3 6" id="KW-0812">Transmembrane</keyword>
<proteinExistence type="predicted"/>
<dbReference type="GO" id="GO:0005886">
    <property type="term" value="C:plasma membrane"/>
    <property type="evidence" value="ECO:0007669"/>
    <property type="project" value="UniProtKB-SubCell"/>
</dbReference>
<dbReference type="GO" id="GO:0044341">
    <property type="term" value="P:sodium-dependent phosphate transport"/>
    <property type="evidence" value="ECO:0007669"/>
    <property type="project" value="InterPro"/>
</dbReference>
<evidence type="ECO:0000256" key="1">
    <source>
        <dbReference type="ARBA" id="ARBA00004651"/>
    </source>
</evidence>
<dbReference type="NCBIfam" id="NF037997">
    <property type="entry name" value="Na_Pi_symport"/>
    <property type="match status" value="1"/>
</dbReference>
<dbReference type="PANTHER" id="PTHR10010:SF46">
    <property type="entry name" value="SODIUM-DEPENDENT PHOSPHATE TRANSPORT PROTEIN 2B"/>
    <property type="match status" value="1"/>
</dbReference>
<dbReference type="RefSeq" id="WP_095133377.1">
    <property type="nucleotide sequence ID" value="NZ_NIBG01000007.1"/>
</dbReference>
<reference evidence="7 8" key="1">
    <citation type="submission" date="2017-06" db="EMBL/GenBank/DDBJ databases">
        <title>Draft genome sequence of anaerobic fermentative bacterium Anaeromicrobium sediminis DY2726D isolated from West Pacific Ocean sediments.</title>
        <authorList>
            <person name="Zeng X."/>
        </authorList>
    </citation>
    <scope>NUCLEOTIDE SEQUENCE [LARGE SCALE GENOMIC DNA]</scope>
    <source>
        <strain evidence="7 8">DY2726D</strain>
    </source>
</reference>
<keyword evidence="2" id="KW-1003">Cell membrane</keyword>
<dbReference type="Pfam" id="PF02690">
    <property type="entry name" value="Na_Pi_cotrans"/>
    <property type="match status" value="2"/>
</dbReference>
<dbReference type="GO" id="GO:0005436">
    <property type="term" value="F:sodium:phosphate symporter activity"/>
    <property type="evidence" value="ECO:0007669"/>
    <property type="project" value="InterPro"/>
</dbReference>
<dbReference type="InterPro" id="IPR003841">
    <property type="entry name" value="Na/Pi_transpt"/>
</dbReference>
<evidence type="ECO:0000256" key="2">
    <source>
        <dbReference type="ARBA" id="ARBA00022475"/>
    </source>
</evidence>
<dbReference type="Proteomes" id="UP000216024">
    <property type="component" value="Unassembled WGS sequence"/>
</dbReference>
<evidence type="ECO:0000313" key="8">
    <source>
        <dbReference type="Proteomes" id="UP000216024"/>
    </source>
</evidence>
<keyword evidence="5 6" id="KW-0472">Membrane</keyword>
<keyword evidence="8" id="KW-1185">Reference proteome</keyword>
<feature type="transmembrane region" description="Helical" evidence="6">
    <location>
        <begin position="47"/>
        <end position="72"/>
    </location>
</feature>
<evidence type="ECO:0000256" key="3">
    <source>
        <dbReference type="ARBA" id="ARBA00022692"/>
    </source>
</evidence>
<evidence type="ECO:0000256" key="4">
    <source>
        <dbReference type="ARBA" id="ARBA00022989"/>
    </source>
</evidence>
<feature type="transmembrane region" description="Helical" evidence="6">
    <location>
        <begin position="278"/>
        <end position="296"/>
    </location>
</feature>
<gene>
    <name evidence="7" type="ORF">CCE28_09645</name>
</gene>
<sequence length="308" mass="34109">MTYIFINFIISIFVFFFGMILMTKSIILDREKFFQKPLKIIKKHPSLGVLLGLIVTMFTQSSSATSVLVVSFVNGNILGLYEATAIIMGANIGTTFTSQLVSFNIYTYIPYIIFCSILIYYLKLGSLFEKISKFFIGLCLLFMGMHLMCYSLLPLKNLMAFSDLLKSVAQSPNKGILIGALTTAIIQSSSTSIAMLQSLSVTGFVNISQAIPIIIGQNIGTCVTTLFSSIVTNIDGKRTAFIHILLNILGTLTIYPFINTLATVSIKLSPDNVVRQIAHAHTLFNIFFVILFFPFIKPIVSLSKKIIK</sequence>
<name>A0A267ML16_9FIRM</name>
<protein>
    <recommendedName>
        <fullName evidence="9">Na/Pi cotransporter</fullName>
    </recommendedName>
</protein>
<feature type="transmembrane region" description="Helical" evidence="6">
    <location>
        <begin position="6"/>
        <end position="27"/>
    </location>
</feature>
<feature type="transmembrane region" description="Helical" evidence="6">
    <location>
        <begin position="103"/>
        <end position="122"/>
    </location>
</feature>
<feature type="transmembrane region" description="Helical" evidence="6">
    <location>
        <begin position="134"/>
        <end position="155"/>
    </location>
</feature>
<accession>A0A267ML16</accession>
<dbReference type="AlphaFoldDB" id="A0A267ML16"/>
<dbReference type="PANTHER" id="PTHR10010">
    <property type="entry name" value="SOLUTE CARRIER FAMILY 34 SODIUM PHOSPHATE , MEMBER 2-RELATED"/>
    <property type="match status" value="1"/>
</dbReference>
<comment type="subcellular location">
    <subcellularLocation>
        <location evidence="1">Cell membrane</location>
        <topology evidence="1">Multi-pass membrane protein</topology>
    </subcellularLocation>
</comment>
<dbReference type="OrthoDB" id="9763003at2"/>
<evidence type="ECO:0000313" key="7">
    <source>
        <dbReference type="EMBL" id="PAB59470.1"/>
    </source>
</evidence>
<keyword evidence="4 6" id="KW-1133">Transmembrane helix</keyword>
<organism evidence="7 8">
    <name type="scientific">Anaeromicrobium sediminis</name>
    <dbReference type="NCBI Taxonomy" id="1478221"/>
    <lineage>
        <taxon>Bacteria</taxon>
        <taxon>Bacillati</taxon>
        <taxon>Bacillota</taxon>
        <taxon>Clostridia</taxon>
        <taxon>Peptostreptococcales</taxon>
        <taxon>Thermotaleaceae</taxon>
        <taxon>Anaeromicrobium</taxon>
    </lineage>
</organism>